<keyword evidence="5" id="KW-1133">Transmembrane helix</keyword>
<dbReference type="Proteomes" id="UP001382904">
    <property type="component" value="Unassembled WGS sequence"/>
</dbReference>
<keyword evidence="14" id="KW-1185">Reference proteome</keyword>
<accession>A0ABU8U1B3</accession>
<evidence type="ECO:0000259" key="11">
    <source>
        <dbReference type="Pfam" id="PF10099"/>
    </source>
</evidence>
<dbReference type="InterPro" id="IPR027383">
    <property type="entry name" value="Znf_put"/>
</dbReference>
<evidence type="ECO:0000256" key="10">
    <source>
        <dbReference type="ARBA" id="ARBA00030803"/>
    </source>
</evidence>
<protein>
    <recommendedName>
        <fullName evidence="10">Regulator of SigK</fullName>
    </recommendedName>
    <alternativeName>
        <fullName evidence="9">Sigma-K anti-sigma factor RskA</fullName>
    </alternativeName>
</protein>
<dbReference type="InterPro" id="IPR051474">
    <property type="entry name" value="Anti-sigma-K/W_factor"/>
</dbReference>
<evidence type="ECO:0000313" key="14">
    <source>
        <dbReference type="Proteomes" id="UP001382904"/>
    </source>
</evidence>
<keyword evidence="8" id="KW-0804">Transcription</keyword>
<name>A0ABU8U1B3_9ACTN</name>
<dbReference type="PANTHER" id="PTHR37461:SF1">
    <property type="entry name" value="ANTI-SIGMA-K FACTOR RSKA"/>
    <property type="match status" value="1"/>
</dbReference>
<evidence type="ECO:0000256" key="7">
    <source>
        <dbReference type="ARBA" id="ARBA00023136"/>
    </source>
</evidence>
<evidence type="ECO:0000313" key="13">
    <source>
        <dbReference type="EMBL" id="MEJ8641667.1"/>
    </source>
</evidence>
<evidence type="ECO:0000256" key="4">
    <source>
        <dbReference type="ARBA" id="ARBA00022692"/>
    </source>
</evidence>
<dbReference type="EMBL" id="JBBKAM010000002">
    <property type="protein sequence ID" value="MEJ8641667.1"/>
    <property type="molecule type" value="Genomic_DNA"/>
</dbReference>
<dbReference type="Gene3D" id="1.10.10.1320">
    <property type="entry name" value="Anti-sigma factor, zinc-finger domain"/>
    <property type="match status" value="1"/>
</dbReference>
<feature type="domain" description="Anti-sigma K factor RskA C-terminal" evidence="11">
    <location>
        <begin position="103"/>
        <end position="241"/>
    </location>
</feature>
<evidence type="ECO:0000256" key="6">
    <source>
        <dbReference type="ARBA" id="ARBA00023015"/>
    </source>
</evidence>
<reference evidence="13 14" key="1">
    <citation type="submission" date="2024-03" db="EMBL/GenBank/DDBJ databases">
        <title>Novel Streptomyces species of biotechnological and ecological value are a feature of Machair soil.</title>
        <authorList>
            <person name="Prole J.R."/>
            <person name="Goodfellow M."/>
            <person name="Allenby N."/>
            <person name="Ward A.C."/>
        </authorList>
    </citation>
    <scope>NUCLEOTIDE SEQUENCE [LARGE SCALE GENOMIC DNA]</scope>
    <source>
        <strain evidence="13 14">MS1.HAVA.3</strain>
    </source>
</reference>
<evidence type="ECO:0000259" key="12">
    <source>
        <dbReference type="Pfam" id="PF13490"/>
    </source>
</evidence>
<dbReference type="PANTHER" id="PTHR37461">
    <property type="entry name" value="ANTI-SIGMA-K FACTOR RSKA"/>
    <property type="match status" value="1"/>
</dbReference>
<evidence type="ECO:0000256" key="8">
    <source>
        <dbReference type="ARBA" id="ARBA00023163"/>
    </source>
</evidence>
<evidence type="ECO:0000256" key="9">
    <source>
        <dbReference type="ARBA" id="ARBA00029829"/>
    </source>
</evidence>
<keyword evidence="6" id="KW-0805">Transcription regulation</keyword>
<dbReference type="Pfam" id="PF10099">
    <property type="entry name" value="RskA_C"/>
    <property type="match status" value="1"/>
</dbReference>
<dbReference type="InterPro" id="IPR041916">
    <property type="entry name" value="Anti_sigma_zinc_sf"/>
</dbReference>
<evidence type="ECO:0000256" key="3">
    <source>
        <dbReference type="ARBA" id="ARBA00022475"/>
    </source>
</evidence>
<dbReference type="Pfam" id="PF13490">
    <property type="entry name" value="zf-HC2"/>
    <property type="match status" value="1"/>
</dbReference>
<keyword evidence="4" id="KW-0812">Transmembrane</keyword>
<dbReference type="InterPro" id="IPR018764">
    <property type="entry name" value="RskA_C"/>
</dbReference>
<keyword evidence="7" id="KW-0472">Membrane</keyword>
<comment type="subcellular location">
    <subcellularLocation>
        <location evidence="2">Cell membrane</location>
    </subcellularLocation>
    <subcellularLocation>
        <location evidence="1">Membrane</location>
        <topology evidence="1">Single-pass membrane protein</topology>
    </subcellularLocation>
</comment>
<evidence type="ECO:0000256" key="1">
    <source>
        <dbReference type="ARBA" id="ARBA00004167"/>
    </source>
</evidence>
<proteinExistence type="predicted"/>
<keyword evidence="3" id="KW-1003">Cell membrane</keyword>
<evidence type="ECO:0000256" key="5">
    <source>
        <dbReference type="ARBA" id="ARBA00022989"/>
    </source>
</evidence>
<feature type="domain" description="Putative zinc-finger" evidence="12">
    <location>
        <begin position="11"/>
        <end position="39"/>
    </location>
</feature>
<organism evidence="13 14">
    <name type="scientific">Streptomyces caledonius</name>
    <dbReference type="NCBI Taxonomy" id="3134107"/>
    <lineage>
        <taxon>Bacteria</taxon>
        <taxon>Bacillati</taxon>
        <taxon>Actinomycetota</taxon>
        <taxon>Actinomycetes</taxon>
        <taxon>Kitasatosporales</taxon>
        <taxon>Streptomycetaceae</taxon>
        <taxon>Streptomyces</taxon>
    </lineage>
</organism>
<gene>
    <name evidence="13" type="ORF">WKI68_09665</name>
</gene>
<sequence>MNQERHDLHVLAGAYALDALEPAEREAFTAHLVTCEACRHEAAEFEATAARLAAAAAQPPPAEMKHRTMAAVDGVRQLAPRTATVTAPVAIGGALRRGALPFAVAASVAAALFGGLAAWQHQEGRQYEQRALKAEQHTDTVGAVLAAPDARAFHAPARNGAATTVVSSARQNRAVFAAAGLPAPAPGRTYQLWLEQSGTMRPAGFIDRDGTVLLEGDTARAGAVGLTLEPAGGSLRPTTPPLVLLRLPT</sequence>
<comment type="caution">
    <text evidence="13">The sequence shown here is derived from an EMBL/GenBank/DDBJ whole genome shotgun (WGS) entry which is preliminary data.</text>
</comment>
<evidence type="ECO:0000256" key="2">
    <source>
        <dbReference type="ARBA" id="ARBA00004236"/>
    </source>
</evidence>